<evidence type="ECO:0000313" key="1">
    <source>
        <dbReference type="EMBL" id="SDE41748.1"/>
    </source>
</evidence>
<dbReference type="Proteomes" id="UP000199344">
    <property type="component" value="Unassembled WGS sequence"/>
</dbReference>
<keyword evidence="2" id="KW-1185">Reference proteome</keyword>
<gene>
    <name evidence="1" type="ORF">SAMN05421538_106182</name>
</gene>
<dbReference type="AlphaFoldDB" id="A0A1G7CQZ4"/>
<sequence length="290" mass="31704">MQIAYHVGVHGSDQERILRTLLKNREMLWMRGVEVPAPNRYRGVFGDAINALRGGVATQDMQEMLLDAVMDSDRAGRVVLSQSGFLGMPQRAISAEGLYAKGHNRLLGLSNLFPDAVVEFFIGLVHPARQASEILRMTGGDYDAVLGGVNPRNLRWAPMLHRILQTVPDRDIVIWAQEDLPFIWPEVLRRIAGVGPEAALKGEDALLAELLPEAEADALQQKIAATDGLSVEARRQMVEDALTSMPDSGAMEAEVALPGWSQDLVDELSEIYATDLAEIAALPGIEYISA</sequence>
<dbReference type="OrthoDB" id="7816979at2"/>
<dbReference type="EMBL" id="FNAH01000006">
    <property type="protein sequence ID" value="SDE41748.1"/>
    <property type="molecule type" value="Genomic_DNA"/>
</dbReference>
<protein>
    <submittedName>
        <fullName evidence="1">Uncharacterized protein</fullName>
    </submittedName>
</protein>
<dbReference type="RefSeq" id="WP_090523874.1">
    <property type="nucleotide sequence ID" value="NZ_FNAH01000006.1"/>
</dbReference>
<proteinExistence type="predicted"/>
<accession>A0A1G7CQZ4</accession>
<evidence type="ECO:0000313" key="2">
    <source>
        <dbReference type="Proteomes" id="UP000199344"/>
    </source>
</evidence>
<reference evidence="1 2" key="1">
    <citation type="submission" date="2016-10" db="EMBL/GenBank/DDBJ databases">
        <authorList>
            <person name="de Groot N.N."/>
        </authorList>
    </citation>
    <scope>NUCLEOTIDE SEQUENCE [LARGE SCALE GENOMIC DNA]</scope>
    <source>
        <strain evidence="1 2">DSM 22220</strain>
    </source>
</reference>
<name>A0A1G7CQZ4_9RHOB</name>
<dbReference type="STRING" id="591205.SAMN05421538_106182"/>
<organism evidence="1 2">
    <name type="scientific">Paracoccus isoporae</name>
    <dbReference type="NCBI Taxonomy" id="591205"/>
    <lineage>
        <taxon>Bacteria</taxon>
        <taxon>Pseudomonadati</taxon>
        <taxon>Pseudomonadota</taxon>
        <taxon>Alphaproteobacteria</taxon>
        <taxon>Rhodobacterales</taxon>
        <taxon>Paracoccaceae</taxon>
        <taxon>Paracoccus</taxon>
    </lineage>
</organism>